<keyword evidence="1" id="KW-1133">Transmembrane helix</keyword>
<dbReference type="STRING" id="714315.GCA_000516535_01960"/>
<accession>A0A510JCS7</accession>
<keyword evidence="1" id="KW-0472">Membrane</keyword>
<dbReference type="KEGG" id="lgo:JCM16774_1953"/>
<feature type="transmembrane region" description="Helical" evidence="1">
    <location>
        <begin position="12"/>
        <end position="35"/>
    </location>
</feature>
<evidence type="ECO:0000313" key="2">
    <source>
        <dbReference type="EMBL" id="BBM37007.1"/>
    </source>
</evidence>
<gene>
    <name evidence="2" type="ORF">JCM16774_1953</name>
</gene>
<name>A0A510JCS7_9FUSO</name>
<dbReference type="EMBL" id="AP019822">
    <property type="protein sequence ID" value="BBM37007.1"/>
    <property type="molecule type" value="Genomic_DNA"/>
</dbReference>
<protein>
    <submittedName>
        <fullName evidence="2">Prepilin-type cleavage/methylation N-terminal domain protein</fullName>
    </submittedName>
</protein>
<evidence type="ECO:0000256" key="1">
    <source>
        <dbReference type="SAM" id="Phobius"/>
    </source>
</evidence>
<dbReference type="OrthoDB" id="82304at2"/>
<dbReference type="AlphaFoldDB" id="A0A510JCS7"/>
<organism evidence="2 3">
    <name type="scientific">Pseudoleptotrichia goodfellowii</name>
    <dbReference type="NCBI Taxonomy" id="157692"/>
    <lineage>
        <taxon>Bacteria</taxon>
        <taxon>Fusobacteriati</taxon>
        <taxon>Fusobacteriota</taxon>
        <taxon>Fusobacteriia</taxon>
        <taxon>Fusobacteriales</taxon>
        <taxon>Leptotrichiaceae</taxon>
        <taxon>Pseudoleptotrichia</taxon>
    </lineage>
</organism>
<proteinExistence type="predicted"/>
<dbReference type="RefSeq" id="WP_026738155.1">
    <property type="nucleotide sequence ID" value="NZ_AP019822.1"/>
</dbReference>
<reference evidence="2 3" key="1">
    <citation type="submission" date="2019-07" db="EMBL/GenBank/DDBJ databases">
        <title>Complete Genome Sequence of Leptotrichia goodfellowii Strain JCM 16774.</title>
        <authorList>
            <person name="Watanabe S."/>
            <person name="Cui L."/>
        </authorList>
    </citation>
    <scope>NUCLEOTIDE SEQUENCE [LARGE SCALE GENOMIC DNA]</scope>
    <source>
        <strain evidence="2 3">JCM16774</strain>
    </source>
</reference>
<evidence type="ECO:0000313" key="3">
    <source>
        <dbReference type="Proteomes" id="UP000321606"/>
    </source>
</evidence>
<keyword evidence="1" id="KW-0812">Transmembrane</keyword>
<sequence>MGEIRENMKKGVSLIYVLIVLSMLSVFSLAFIYFVKEKADIVSLKSRKESSVSENYLINKERQNSLKILTKGIENIGVSVFPEDENQYFNSKMEINPAGNKEIERIVFSGKNIGSIGGFQIEKITDSSGNEYSLPLDKNTVYNDLEAVYFKDMLGGKILFVEKLTFKRINPTLVEVKSDEGRFSYDK</sequence>
<dbReference type="Proteomes" id="UP000321606">
    <property type="component" value="Chromosome"/>
</dbReference>